<dbReference type="AlphaFoldDB" id="A0A2H0KBQ7"/>
<keyword evidence="1" id="KW-0472">Membrane</keyword>
<proteinExistence type="predicted"/>
<dbReference type="EMBL" id="PCVG01000034">
    <property type="protein sequence ID" value="PIQ68690.1"/>
    <property type="molecule type" value="Genomic_DNA"/>
</dbReference>
<keyword evidence="1" id="KW-0812">Transmembrane</keyword>
<reference evidence="2 3" key="1">
    <citation type="submission" date="2017-09" db="EMBL/GenBank/DDBJ databases">
        <title>Depth-based differentiation of microbial function through sediment-hosted aquifers and enrichment of novel symbionts in the deep terrestrial subsurface.</title>
        <authorList>
            <person name="Probst A.J."/>
            <person name="Ladd B."/>
            <person name="Jarett J.K."/>
            <person name="Geller-Mcgrath D.E."/>
            <person name="Sieber C.M."/>
            <person name="Emerson J.B."/>
            <person name="Anantharaman K."/>
            <person name="Thomas B.C."/>
            <person name="Malmstrom R."/>
            <person name="Stieglmeier M."/>
            <person name="Klingl A."/>
            <person name="Woyke T."/>
            <person name="Ryan C.M."/>
            <person name="Banfield J.F."/>
        </authorList>
    </citation>
    <scope>NUCLEOTIDE SEQUENCE [LARGE SCALE GENOMIC DNA]</scope>
    <source>
        <strain evidence="2">CG11_big_fil_rev_8_21_14_0_20_46_11</strain>
    </source>
</reference>
<evidence type="ECO:0000313" key="2">
    <source>
        <dbReference type="EMBL" id="PIQ68690.1"/>
    </source>
</evidence>
<gene>
    <name evidence="2" type="ORF">COV91_02790</name>
</gene>
<protein>
    <submittedName>
        <fullName evidence="2">Uncharacterized protein</fullName>
    </submittedName>
</protein>
<feature type="transmembrane region" description="Helical" evidence="1">
    <location>
        <begin position="39"/>
        <end position="64"/>
    </location>
</feature>
<evidence type="ECO:0000256" key="1">
    <source>
        <dbReference type="SAM" id="Phobius"/>
    </source>
</evidence>
<dbReference type="Proteomes" id="UP000229342">
    <property type="component" value="Unassembled WGS sequence"/>
</dbReference>
<organism evidence="2 3">
    <name type="scientific">Candidatus Taylorbacteria bacterium CG11_big_fil_rev_8_21_14_0_20_46_11</name>
    <dbReference type="NCBI Taxonomy" id="1975025"/>
    <lineage>
        <taxon>Bacteria</taxon>
        <taxon>Candidatus Tayloriibacteriota</taxon>
    </lineage>
</organism>
<name>A0A2H0KBQ7_9BACT</name>
<evidence type="ECO:0000313" key="3">
    <source>
        <dbReference type="Proteomes" id="UP000229342"/>
    </source>
</evidence>
<sequence>MKKRYWLKGTIIGFLIPIVLSLLFVALSGVNPFSQDGGYFYVFVTYPATIICTIIGFVVGYVLGKIKKEEQTLLSTQGGSGRWKKIFRVLVVVIVTTIGLFILRLL</sequence>
<accession>A0A2H0KBQ7</accession>
<feature type="transmembrane region" description="Helical" evidence="1">
    <location>
        <begin position="85"/>
        <end position="103"/>
    </location>
</feature>
<keyword evidence="1" id="KW-1133">Transmembrane helix</keyword>
<comment type="caution">
    <text evidence="2">The sequence shown here is derived from an EMBL/GenBank/DDBJ whole genome shotgun (WGS) entry which is preliminary data.</text>
</comment>
<feature type="transmembrane region" description="Helical" evidence="1">
    <location>
        <begin position="12"/>
        <end position="33"/>
    </location>
</feature>